<evidence type="ECO:0000313" key="6">
    <source>
        <dbReference type="Proteomes" id="UP001215280"/>
    </source>
</evidence>
<evidence type="ECO:0000256" key="3">
    <source>
        <dbReference type="SAM" id="MobiDB-lite"/>
    </source>
</evidence>
<feature type="compositionally biased region" description="Basic and acidic residues" evidence="3">
    <location>
        <begin position="673"/>
        <end position="691"/>
    </location>
</feature>
<accession>A0AAD7I617</accession>
<keyword evidence="6" id="KW-1185">Reference proteome</keyword>
<evidence type="ECO:0000259" key="4">
    <source>
        <dbReference type="SMART" id="SM01176"/>
    </source>
</evidence>
<proteinExistence type="predicted"/>
<evidence type="ECO:0000256" key="2">
    <source>
        <dbReference type="ARBA" id="ARBA00023242"/>
    </source>
</evidence>
<feature type="compositionally biased region" description="Low complexity" evidence="3">
    <location>
        <begin position="165"/>
        <end position="177"/>
    </location>
</feature>
<dbReference type="Proteomes" id="UP001215280">
    <property type="component" value="Unassembled WGS sequence"/>
</dbReference>
<gene>
    <name evidence="5" type="ORF">DFH07DRAFT_844050</name>
</gene>
<feature type="compositionally biased region" description="Polar residues" evidence="3">
    <location>
        <begin position="211"/>
        <end position="230"/>
    </location>
</feature>
<feature type="region of interest" description="Disordered" evidence="3">
    <location>
        <begin position="385"/>
        <end position="408"/>
    </location>
</feature>
<feature type="region of interest" description="Disordered" evidence="3">
    <location>
        <begin position="165"/>
        <end position="271"/>
    </location>
</feature>
<dbReference type="PANTHER" id="PTHR48125:SF10">
    <property type="entry name" value="OS12G0136300 PROTEIN"/>
    <property type="match status" value="1"/>
</dbReference>
<comment type="subcellular location">
    <subcellularLocation>
        <location evidence="1">Nucleus</location>
    </subcellularLocation>
</comment>
<feature type="domain" description="Chromodomain-helicase-DNA-binding protein 1-like C-terminal" evidence="4">
    <location>
        <begin position="2"/>
        <end position="100"/>
    </location>
</feature>
<dbReference type="GO" id="GO:0005634">
    <property type="term" value="C:nucleus"/>
    <property type="evidence" value="ECO:0007669"/>
    <property type="project" value="UniProtKB-SubCell"/>
</dbReference>
<feature type="region of interest" description="Disordered" evidence="3">
    <location>
        <begin position="673"/>
        <end position="711"/>
    </location>
</feature>
<dbReference type="EMBL" id="JARJLG010000157">
    <property type="protein sequence ID" value="KAJ7735117.1"/>
    <property type="molecule type" value="Genomic_DNA"/>
</dbReference>
<feature type="compositionally biased region" description="Low complexity" evidence="3">
    <location>
        <begin position="246"/>
        <end position="260"/>
    </location>
</feature>
<feature type="region of interest" description="Disordered" evidence="3">
    <location>
        <begin position="514"/>
        <end position="556"/>
    </location>
</feature>
<dbReference type="PANTHER" id="PTHR48125">
    <property type="entry name" value="LP07818P1"/>
    <property type="match status" value="1"/>
</dbReference>
<feature type="non-terminal residue" evidence="5">
    <location>
        <position position="1"/>
    </location>
</feature>
<name>A0AAD7I617_9AGAR</name>
<evidence type="ECO:0000256" key="1">
    <source>
        <dbReference type="ARBA" id="ARBA00004123"/>
    </source>
</evidence>
<evidence type="ECO:0000313" key="5">
    <source>
        <dbReference type="EMBL" id="KAJ7735117.1"/>
    </source>
</evidence>
<feature type="compositionally biased region" description="Pro residues" evidence="3">
    <location>
        <begin position="232"/>
        <end position="245"/>
    </location>
</feature>
<dbReference type="Pfam" id="PF13907">
    <property type="entry name" value="CHD1-like_C"/>
    <property type="match status" value="1"/>
</dbReference>
<protein>
    <recommendedName>
        <fullName evidence="4">Chromodomain-helicase-DNA-binding protein 1-like C-terminal domain-containing protein</fullName>
    </recommendedName>
</protein>
<organism evidence="5 6">
    <name type="scientific">Mycena maculata</name>
    <dbReference type="NCBI Taxonomy" id="230809"/>
    <lineage>
        <taxon>Eukaryota</taxon>
        <taxon>Fungi</taxon>
        <taxon>Dikarya</taxon>
        <taxon>Basidiomycota</taxon>
        <taxon>Agaricomycotina</taxon>
        <taxon>Agaricomycetes</taxon>
        <taxon>Agaricomycetidae</taxon>
        <taxon>Agaricales</taxon>
        <taxon>Marasmiineae</taxon>
        <taxon>Mycenaceae</taxon>
        <taxon>Mycena</taxon>
    </lineage>
</organism>
<dbReference type="InterPro" id="IPR025260">
    <property type="entry name" value="CHD1-like_C"/>
</dbReference>
<reference evidence="5" key="1">
    <citation type="submission" date="2023-03" db="EMBL/GenBank/DDBJ databases">
        <title>Massive genome expansion in bonnet fungi (Mycena s.s.) driven by repeated elements and novel gene families across ecological guilds.</title>
        <authorList>
            <consortium name="Lawrence Berkeley National Laboratory"/>
            <person name="Harder C.B."/>
            <person name="Miyauchi S."/>
            <person name="Viragh M."/>
            <person name="Kuo A."/>
            <person name="Thoen E."/>
            <person name="Andreopoulos B."/>
            <person name="Lu D."/>
            <person name="Skrede I."/>
            <person name="Drula E."/>
            <person name="Henrissat B."/>
            <person name="Morin E."/>
            <person name="Kohler A."/>
            <person name="Barry K."/>
            <person name="LaButti K."/>
            <person name="Morin E."/>
            <person name="Salamov A."/>
            <person name="Lipzen A."/>
            <person name="Mereny Z."/>
            <person name="Hegedus B."/>
            <person name="Baldrian P."/>
            <person name="Stursova M."/>
            <person name="Weitz H."/>
            <person name="Taylor A."/>
            <person name="Grigoriev I.V."/>
            <person name="Nagy L.G."/>
            <person name="Martin F."/>
            <person name="Kauserud H."/>
        </authorList>
    </citation>
    <scope>NUCLEOTIDE SEQUENCE</scope>
    <source>
        <strain evidence="5">CBHHK188m</strain>
    </source>
</reference>
<keyword evidence="2" id="KW-0539">Nucleus</keyword>
<dbReference type="SMART" id="SM01176">
    <property type="entry name" value="DUF4208"/>
    <property type="match status" value="1"/>
</dbReference>
<dbReference type="AlphaFoldDB" id="A0AAD7I617"/>
<feature type="compositionally biased region" description="Polar residues" evidence="3">
    <location>
        <begin position="532"/>
        <end position="555"/>
    </location>
</feature>
<sequence length="847" mass="90392">MQPDEQPCLAGTADAVAAEEMRPVMSHLEYLQNYNKNTSIMEINLTLMDVGRYLEKAVEKRAAWGEDAGEWAGRLWTFAAVFWPAENVDGRRLQQLYLDMGGASKSASEAAAVVAVPESKAPCDPPPPTPASLPEVPVSPVPAAKPALEELLALMQQNTQIIKSASALTSSSSAPPSTRRRTTAQPGHPTTPSTKPKAVERGPAAHPLPEAQSQHGRRSQSATLAKRTNVSPSPPSDPAPPPPSLPQASASRSRPSSVPSGGTPVDVLIGGVPGDVPRPAVIAELRNEYARCCSEASSQRGSNRLWSAEASAAAALIEALTQAHTLTHENDALQATNKLIVPFDADGLQLEGPPMMEDVCAEDGTVVDAEEVVGRTTEETNVVHQEDWNKEASTSTPPTTPSPGPECALPNISLEVEVKQEMISLSLPPGIEIPAEHGRAGGGMLPDGAEVIDLTLDDSDDEDPGISVPRLVVSADSVPPTVPVAGVDTSSPSVDEIAPRDAVCMGDGDELIPDDIAPMDLDTADSEPSPDVESQSGTMGSDTALDSQTTISSAEATAPSGATILVVPSISTPGHFRIDDMDIEYSDVHLTELARRFLPQKRDGQKNSTTNEWGNILAALRLSARSTREPFSAERWRATVNALEAYYERFLVPHGDAVLPLQREEDTGERDIVALGDDTSRASSDRHRAVAGDKSMPTRSSRQAPGSEDRSEMDIIDCAPMVLPTPGHGGPRLAEPSQCRNNLPLLGVKTEEDVPDVELAGATTCVRGLSQAHVEQVFPLVQGVSVVACAWCDAEGEKYEYPYPSPLKVLSTHVEKYHRPLFDVMLDQTTGMTSDEIRQWFQQLDVD</sequence>
<comment type="caution">
    <text evidence="5">The sequence shown here is derived from an EMBL/GenBank/DDBJ whole genome shotgun (WGS) entry which is preliminary data.</text>
</comment>